<protein>
    <submittedName>
        <fullName evidence="1">HEXXH motif-containing protein</fullName>
    </submittedName>
</protein>
<gene>
    <name evidence="1" type="ORF">GA0070609_3331</name>
</gene>
<dbReference type="AlphaFoldDB" id="A0A1C5IIJ3"/>
<dbReference type="EMBL" id="LT607750">
    <property type="protein sequence ID" value="SCG57576.1"/>
    <property type="molecule type" value="Genomic_DNA"/>
</dbReference>
<dbReference type="RefSeq" id="WP_088994599.1">
    <property type="nucleotide sequence ID" value="NZ_LT607750.1"/>
</dbReference>
<name>A0A1C5IIJ3_9ACTN</name>
<dbReference type="InterPro" id="IPR011990">
    <property type="entry name" value="TPR-like_helical_dom_sf"/>
</dbReference>
<evidence type="ECO:0000313" key="2">
    <source>
        <dbReference type="Proteomes" id="UP000198217"/>
    </source>
</evidence>
<evidence type="ECO:0000313" key="1">
    <source>
        <dbReference type="EMBL" id="SCG57576.1"/>
    </source>
</evidence>
<organism evidence="1 2">
    <name type="scientific">Micromonospora echinaurantiaca</name>
    <dbReference type="NCBI Taxonomy" id="47857"/>
    <lineage>
        <taxon>Bacteria</taxon>
        <taxon>Bacillati</taxon>
        <taxon>Actinomycetota</taxon>
        <taxon>Actinomycetes</taxon>
        <taxon>Micromonosporales</taxon>
        <taxon>Micromonosporaceae</taxon>
        <taxon>Micromonospora</taxon>
    </lineage>
</organism>
<keyword evidence="2" id="KW-1185">Reference proteome</keyword>
<dbReference type="Proteomes" id="UP000198217">
    <property type="component" value="Chromosome I"/>
</dbReference>
<dbReference type="SUPFAM" id="SSF48452">
    <property type="entry name" value="TPR-like"/>
    <property type="match status" value="1"/>
</dbReference>
<proteinExistence type="predicted"/>
<reference evidence="1 2" key="1">
    <citation type="submission" date="2016-06" db="EMBL/GenBank/DDBJ databases">
        <authorList>
            <person name="Kjaerup R.B."/>
            <person name="Dalgaard T.S."/>
            <person name="Juul-Madsen H.R."/>
        </authorList>
    </citation>
    <scope>NUCLEOTIDE SEQUENCE [LARGE SCALE GENOMIC DNA]</scope>
    <source>
        <strain evidence="1 2">DSM 43904</strain>
    </source>
</reference>
<dbReference type="InterPro" id="IPR026337">
    <property type="entry name" value="AKG_HExxH"/>
</dbReference>
<dbReference type="NCBIfam" id="TIGR04267">
    <property type="entry name" value="mod_HExxH"/>
    <property type="match status" value="1"/>
</dbReference>
<sequence length="598" mass="65808">MQMTTLSLPTDEFDLLAAGSAGADTHTLLRTCQLTKRFLQLRVLADDTANAHPEVRQHIDLLSAVQRTDAAAVATVLGHPQVGAWLSHCLQRLHTTTEPDDVPLDVTVGQIAAVAAAAAIRAGHCAEVTVPLRRGELMLPTLGLARLADAASFDPATIRIEPAGTVVASGGRTIAIPPDPSADAPGWYGLRRLSATAGGHTVVVDLDDLSPHRPSLDPLAPRLSALELAQWQEMLDRSWALLVAVHPRHACMVGVSLRSLIPLAGMPGMASASMTSSDAFGAVFLSRPVDNEMFAATIVHELFHSTLNAILDLIPLHRAPGGELLYSPWRDDPRPLHGILHGAYSFMGVGDFWRRRHENREDREARFEFLRTRHEVEVALRTLLHSDYLTEEGVRFVRAMSANIASWPNPNAPDEAAGAAEDVTDHWLRWRLHNLHPDQAEIDAIATAWRNAEDQHLDLDALRTTIRPVTRTQFRGERGRIRVRTVQLRDPDLFQRIVKGQAERPVEATPADVAYIAGHYADAIERYERELTERPDRAEQWAGLALACRRSGDEEAALVLTSRPEVVRALHRAVTPPASPVQLARWLGKRSVDRVPAR</sequence>
<accession>A0A1C5IIJ3</accession>